<comment type="catalytic activity">
    <reaction evidence="7">
        <text>NAD(+) + H2O = ADP-D-ribose + nicotinamide + H(+)</text>
        <dbReference type="Rhea" id="RHEA:16301"/>
        <dbReference type="ChEBI" id="CHEBI:15377"/>
        <dbReference type="ChEBI" id="CHEBI:15378"/>
        <dbReference type="ChEBI" id="CHEBI:17154"/>
        <dbReference type="ChEBI" id="CHEBI:57540"/>
        <dbReference type="ChEBI" id="CHEBI:57967"/>
        <dbReference type="EC" id="3.2.2.6"/>
    </reaction>
    <physiologicalReaction direction="left-to-right" evidence="7">
        <dbReference type="Rhea" id="RHEA:16302"/>
    </physiologicalReaction>
</comment>
<dbReference type="Pfam" id="PF01582">
    <property type="entry name" value="TIR"/>
    <property type="match status" value="1"/>
</dbReference>
<dbReference type="InterPro" id="IPR001611">
    <property type="entry name" value="Leu-rich_rpt"/>
</dbReference>
<keyword evidence="2" id="KW-0433">Leucine-rich repeat</keyword>
<evidence type="ECO:0000313" key="10">
    <source>
        <dbReference type="Proteomes" id="UP001168098"/>
    </source>
</evidence>
<dbReference type="EMBL" id="JARBHA010000018">
    <property type="protein sequence ID" value="KAJ9675895.1"/>
    <property type="molecule type" value="Genomic_DNA"/>
</dbReference>
<evidence type="ECO:0000259" key="8">
    <source>
        <dbReference type="PROSITE" id="PS50104"/>
    </source>
</evidence>
<dbReference type="Proteomes" id="UP001168098">
    <property type="component" value="Unassembled WGS sequence"/>
</dbReference>
<organism evidence="9 10">
    <name type="scientific">Vitis rotundifolia</name>
    <name type="common">Muscadine grape</name>
    <dbReference type="NCBI Taxonomy" id="103349"/>
    <lineage>
        <taxon>Eukaryota</taxon>
        <taxon>Viridiplantae</taxon>
        <taxon>Streptophyta</taxon>
        <taxon>Embryophyta</taxon>
        <taxon>Tracheophyta</taxon>
        <taxon>Spermatophyta</taxon>
        <taxon>Magnoliopsida</taxon>
        <taxon>eudicotyledons</taxon>
        <taxon>Gunneridae</taxon>
        <taxon>Pentapetalae</taxon>
        <taxon>rosids</taxon>
        <taxon>Vitales</taxon>
        <taxon>Vitaceae</taxon>
        <taxon>Viteae</taxon>
        <taxon>Vitis</taxon>
    </lineage>
</organism>
<reference evidence="9 10" key="1">
    <citation type="journal article" date="2023" name="BMC Biotechnol.">
        <title>Vitis rotundifolia cv Carlos genome sequencing.</title>
        <authorList>
            <person name="Huff M."/>
            <person name="Hulse-Kemp A."/>
            <person name="Scheffler B."/>
            <person name="Youngblood R."/>
            <person name="Simpson S."/>
            <person name="Babiker E."/>
            <person name="Staton M."/>
        </authorList>
    </citation>
    <scope>NUCLEOTIDE SEQUENCE [LARGE SCALE GENOMIC DNA]</scope>
    <source>
        <tissue evidence="9">Leaf</tissue>
    </source>
</reference>
<evidence type="ECO:0000256" key="5">
    <source>
        <dbReference type="ARBA" id="ARBA00022821"/>
    </source>
</evidence>
<dbReference type="PROSITE" id="PS50104">
    <property type="entry name" value="TIR"/>
    <property type="match status" value="1"/>
</dbReference>
<protein>
    <recommendedName>
        <fullName evidence="1">ADP-ribosyl cyclase/cyclic ADP-ribose hydrolase</fullName>
        <ecNumber evidence="1">3.2.2.6</ecNumber>
    </recommendedName>
</protein>
<dbReference type="GO" id="GO:0006952">
    <property type="term" value="P:defense response"/>
    <property type="evidence" value="ECO:0007669"/>
    <property type="project" value="UniProtKB-KW"/>
</dbReference>
<feature type="domain" description="TIR" evidence="8">
    <location>
        <begin position="20"/>
        <end position="185"/>
    </location>
</feature>
<evidence type="ECO:0000256" key="1">
    <source>
        <dbReference type="ARBA" id="ARBA00011982"/>
    </source>
</evidence>
<dbReference type="SMART" id="SM00255">
    <property type="entry name" value="TIR"/>
    <property type="match status" value="1"/>
</dbReference>
<evidence type="ECO:0000313" key="9">
    <source>
        <dbReference type="EMBL" id="KAJ9675895.1"/>
    </source>
</evidence>
<dbReference type="Gene3D" id="1.10.8.430">
    <property type="entry name" value="Helical domain of apoptotic protease-activating factors"/>
    <property type="match status" value="1"/>
</dbReference>
<dbReference type="GO" id="GO:0043531">
    <property type="term" value="F:ADP binding"/>
    <property type="evidence" value="ECO:0007669"/>
    <property type="project" value="InterPro"/>
</dbReference>
<dbReference type="EC" id="3.2.2.6" evidence="1"/>
<evidence type="ECO:0000256" key="7">
    <source>
        <dbReference type="ARBA" id="ARBA00047304"/>
    </source>
</evidence>
<dbReference type="Pfam" id="PF00931">
    <property type="entry name" value="NB-ARC"/>
    <property type="match status" value="1"/>
</dbReference>
<dbReference type="InterPro" id="IPR002182">
    <property type="entry name" value="NB-ARC"/>
</dbReference>
<dbReference type="SUPFAM" id="SSF52540">
    <property type="entry name" value="P-loop containing nucleoside triphosphate hydrolases"/>
    <property type="match status" value="1"/>
</dbReference>
<dbReference type="InterPro" id="IPR045344">
    <property type="entry name" value="C-JID"/>
</dbReference>
<keyword evidence="10" id="KW-1185">Reference proteome</keyword>
<sequence length="1075" mass="121840">MASQISKTASSISPTSISKHEYDVFMSFSWKDTGNSFADRLYAALVKKGLHPFREAIGKPDDKEDSAESLMAIEKSKLFIVIFSQNYARSPYKLDELVKIMECRRATGKLVLPVYYHVNPSDVRIQKGSYGNAFYDHYSKQRENIGNWRTASTEAGKLKGYYHLDQERFEPTHIKEITNSVFKRLHHDSYLVGIESRLEKLKSLIRIGSDNVRMLGVWGIGGIGKTTIGKVIYDSFSYQFDSVSFLANVCKRSMPEVQKELLSDIIGVFYEGLTHDEIEKKLKKKIVLIIVDDVDSSSQLKDLVPNRDCFGGGSRIIITTRDKDLLHKHGVDAMYEVPRLDFEESMDLFDHYASGERSPEQRSVKLSSYIVKYTEGLPLALIVLGRFLHDKITYVWEEELNKLKHQPLKEIQDVLQISYERLDYKAKDIFLDIACFFNGEERGFVSRILDGAEQAITDLYNMSLLTFSNNKILMHPLLQQMGQEVVHQARPLEPRKQSRLWRSEDVHRILSKNEGTNAIEGIFLSTSAAEPIEFTTEAFKMMNKLRLLKVYQDHKCGSMVKNDRVHASTDFEFPSSELRYLYWEKYPLESLPSNFHGENIVELNLQCSKLKGLWKGLKPLKKLKVINLSHSRQLIQIPDFTDTPNLESLILKGCANLESIPSSIWDLGFLVNLDLSDCSELQKLPEIQWNLYSLKYLNLASCKKLESLPEGLCNLKRLKTLNVIGCLKLDRLPDSLGSLECLEKLCASDASLISPPFHSSLAGLCSLKVLDVHGTNLEQGAISRDIGSLYSLEDLDLSYCNLTEGGIPDDICCLYSLRVLDLSGNHFLRVTDAISQLSKLRVLGLRHCMSLLEIPKLPSSLRVLEAHDCTSMEILSSTSLLPWQRQLDCFKSVFLQQIQELKDGSHLSLPATGVSQGFSTIIPGSGEFPEWISHQRIGSEVTLHLPQNWCHENFLGFALSCVYIPQQGEPMDESMDEPESSTSENAMVNNTQPYRLGCELTFLDSKIGFLDYLFFGSSCQCDHVSDSMWVTYYSSLAIKQKYHSNTSRHFKASFSGYVDGKPVKVEKCGIGLVYI</sequence>
<dbReference type="SMART" id="SM00369">
    <property type="entry name" value="LRR_TYP"/>
    <property type="match status" value="3"/>
</dbReference>
<dbReference type="GO" id="GO:0061809">
    <property type="term" value="F:NAD+ nucleosidase activity, cyclic ADP-ribose generating"/>
    <property type="evidence" value="ECO:0007669"/>
    <property type="project" value="UniProtKB-EC"/>
</dbReference>
<dbReference type="PANTHER" id="PTHR11017:SF479">
    <property type="entry name" value="DISEASE RESISTANCE PROTEIN (TIR-NBS-LRR CLASS) FAMILY"/>
    <property type="match status" value="1"/>
</dbReference>
<keyword evidence="6" id="KW-0520">NAD</keyword>
<dbReference type="InterPro" id="IPR042197">
    <property type="entry name" value="Apaf_helical"/>
</dbReference>
<dbReference type="SUPFAM" id="SSF52058">
    <property type="entry name" value="L domain-like"/>
    <property type="match status" value="1"/>
</dbReference>
<proteinExistence type="predicted"/>
<dbReference type="PANTHER" id="PTHR11017">
    <property type="entry name" value="LEUCINE-RICH REPEAT-CONTAINING PROTEIN"/>
    <property type="match status" value="1"/>
</dbReference>
<dbReference type="PRINTS" id="PR00364">
    <property type="entry name" value="DISEASERSIST"/>
</dbReference>
<dbReference type="InterPro" id="IPR000157">
    <property type="entry name" value="TIR_dom"/>
</dbReference>
<name>A0AA39DA60_VITRO</name>
<evidence type="ECO:0000256" key="3">
    <source>
        <dbReference type="ARBA" id="ARBA00022737"/>
    </source>
</evidence>
<dbReference type="InterPro" id="IPR058192">
    <property type="entry name" value="WHD_ROQ1-like"/>
</dbReference>
<dbReference type="InterPro" id="IPR044974">
    <property type="entry name" value="Disease_R_plants"/>
</dbReference>
<dbReference type="Pfam" id="PF23282">
    <property type="entry name" value="WHD_ROQ1"/>
    <property type="match status" value="1"/>
</dbReference>
<evidence type="ECO:0000256" key="2">
    <source>
        <dbReference type="ARBA" id="ARBA00022614"/>
    </source>
</evidence>
<dbReference type="InterPro" id="IPR035897">
    <property type="entry name" value="Toll_tir_struct_dom_sf"/>
</dbReference>
<dbReference type="SUPFAM" id="SSF52200">
    <property type="entry name" value="Toll/Interleukin receptor TIR domain"/>
    <property type="match status" value="1"/>
</dbReference>
<dbReference type="Gene3D" id="3.40.50.300">
    <property type="entry name" value="P-loop containing nucleotide triphosphate hydrolases"/>
    <property type="match status" value="1"/>
</dbReference>
<dbReference type="AlphaFoldDB" id="A0AA39DA60"/>
<accession>A0AA39DA60</accession>
<gene>
    <name evidence="9" type="ORF">PVL29_024726</name>
</gene>
<dbReference type="Gene3D" id="3.80.10.10">
    <property type="entry name" value="Ribonuclease Inhibitor"/>
    <property type="match status" value="2"/>
</dbReference>
<dbReference type="InterPro" id="IPR036390">
    <property type="entry name" value="WH_DNA-bd_sf"/>
</dbReference>
<dbReference type="Gene3D" id="3.40.50.10140">
    <property type="entry name" value="Toll/interleukin-1 receptor homology (TIR) domain"/>
    <property type="match status" value="1"/>
</dbReference>
<keyword evidence="4" id="KW-0378">Hydrolase</keyword>
<comment type="caution">
    <text evidence="9">The sequence shown here is derived from an EMBL/GenBank/DDBJ whole genome shotgun (WGS) entry which is preliminary data.</text>
</comment>
<keyword evidence="5" id="KW-0611">Plant defense</keyword>
<dbReference type="GO" id="GO:0007165">
    <property type="term" value="P:signal transduction"/>
    <property type="evidence" value="ECO:0007669"/>
    <property type="project" value="InterPro"/>
</dbReference>
<keyword evidence="3" id="KW-0677">Repeat</keyword>
<dbReference type="Pfam" id="PF00560">
    <property type="entry name" value="LRR_1"/>
    <property type="match status" value="2"/>
</dbReference>
<dbReference type="SUPFAM" id="SSF46785">
    <property type="entry name" value="Winged helix' DNA-binding domain"/>
    <property type="match status" value="1"/>
</dbReference>
<evidence type="ECO:0000256" key="4">
    <source>
        <dbReference type="ARBA" id="ARBA00022801"/>
    </source>
</evidence>
<dbReference type="InterPro" id="IPR032675">
    <property type="entry name" value="LRR_dom_sf"/>
</dbReference>
<dbReference type="InterPro" id="IPR003591">
    <property type="entry name" value="Leu-rich_rpt_typical-subtyp"/>
</dbReference>
<dbReference type="InterPro" id="IPR027417">
    <property type="entry name" value="P-loop_NTPase"/>
</dbReference>
<dbReference type="Pfam" id="PF20160">
    <property type="entry name" value="C-JID"/>
    <property type="match status" value="1"/>
</dbReference>
<evidence type="ECO:0000256" key="6">
    <source>
        <dbReference type="ARBA" id="ARBA00023027"/>
    </source>
</evidence>